<evidence type="ECO:0000313" key="2">
    <source>
        <dbReference type="EMBL" id="KAA6355246.1"/>
    </source>
</evidence>
<proteinExistence type="predicted"/>
<evidence type="ECO:0000256" key="1">
    <source>
        <dbReference type="SAM" id="MobiDB-lite"/>
    </source>
</evidence>
<feature type="non-terminal residue" evidence="2">
    <location>
        <position position="51"/>
    </location>
</feature>
<feature type="compositionally biased region" description="Basic and acidic residues" evidence="1">
    <location>
        <begin position="39"/>
        <end position="51"/>
    </location>
</feature>
<gene>
    <name evidence="2" type="ORF">EZS28_049227</name>
</gene>
<reference evidence="2 3" key="1">
    <citation type="submission" date="2019-03" db="EMBL/GenBank/DDBJ databases">
        <title>Single cell metagenomics reveals metabolic interactions within the superorganism composed of flagellate Streblomastix strix and complex community of Bacteroidetes bacteria on its surface.</title>
        <authorList>
            <person name="Treitli S.C."/>
            <person name="Kolisko M."/>
            <person name="Husnik F."/>
            <person name="Keeling P."/>
            <person name="Hampl V."/>
        </authorList>
    </citation>
    <scope>NUCLEOTIDE SEQUENCE [LARGE SCALE GENOMIC DNA]</scope>
    <source>
        <strain evidence="2">ST1C</strain>
    </source>
</reference>
<dbReference type="OrthoDB" id="259769at2759"/>
<dbReference type="AlphaFoldDB" id="A0A5J4TA39"/>
<name>A0A5J4TA39_9EUKA</name>
<protein>
    <submittedName>
        <fullName evidence="2">Uncharacterized protein</fullName>
    </submittedName>
</protein>
<feature type="compositionally biased region" description="Acidic residues" evidence="1">
    <location>
        <begin position="1"/>
        <end position="34"/>
    </location>
</feature>
<evidence type="ECO:0000313" key="3">
    <source>
        <dbReference type="Proteomes" id="UP000324800"/>
    </source>
</evidence>
<dbReference type="EMBL" id="SNRW01034924">
    <property type="protein sequence ID" value="KAA6355246.1"/>
    <property type="molecule type" value="Genomic_DNA"/>
</dbReference>
<accession>A0A5J4TA39</accession>
<comment type="caution">
    <text evidence="2">The sequence shown here is derived from an EMBL/GenBank/DDBJ whole genome shotgun (WGS) entry which is preliminary data.</text>
</comment>
<organism evidence="2 3">
    <name type="scientific">Streblomastix strix</name>
    <dbReference type="NCBI Taxonomy" id="222440"/>
    <lineage>
        <taxon>Eukaryota</taxon>
        <taxon>Metamonada</taxon>
        <taxon>Preaxostyla</taxon>
        <taxon>Oxymonadida</taxon>
        <taxon>Streblomastigidae</taxon>
        <taxon>Streblomastix</taxon>
    </lineage>
</organism>
<dbReference type="Proteomes" id="UP000324800">
    <property type="component" value="Unassembled WGS sequence"/>
</dbReference>
<sequence>MAEENDDAQFDPAENMEDENPDEEGEDVQGDEIDLVQPQERRFSALKERTT</sequence>
<feature type="region of interest" description="Disordered" evidence="1">
    <location>
        <begin position="1"/>
        <end position="51"/>
    </location>
</feature>